<dbReference type="Gene3D" id="3.30.450.60">
    <property type="match status" value="1"/>
</dbReference>
<evidence type="ECO:0000256" key="3">
    <source>
        <dbReference type="ARBA" id="ARBA00006972"/>
    </source>
</evidence>
<keyword evidence="6" id="KW-0963">Cytoplasm</keyword>
<dbReference type="PANTHER" id="PTHR11043">
    <property type="entry name" value="ZETA-COAT PROTEIN"/>
    <property type="match status" value="1"/>
</dbReference>
<dbReference type="SUPFAM" id="SSF57567">
    <property type="entry name" value="Serine protease inhibitors"/>
    <property type="match status" value="3"/>
</dbReference>
<dbReference type="PANTHER" id="PTHR11043:SF0">
    <property type="entry name" value="COATOMER SUBUNIT ZETA"/>
    <property type="match status" value="1"/>
</dbReference>
<reference evidence="17 18" key="1">
    <citation type="journal article" date="2017" name="G3 (Bethesda)">
        <title>The Physical Genome Mapping of Anopheles albimanus Corrected Scaffold Misassemblies and Identified Interarm Rearrangements in Genus Anopheles.</title>
        <authorList>
            <person name="Artemov G.N."/>
            <person name="Peery A.N."/>
            <person name="Jiang X."/>
            <person name="Tu Z."/>
            <person name="Stegniy V.N."/>
            <person name="Sharakhova M.V."/>
            <person name="Sharakhov I.V."/>
        </authorList>
    </citation>
    <scope>NUCLEOTIDE SEQUENCE [LARGE SCALE GENOMIC DNA]</scope>
    <source>
        <strain evidence="17 18">ALBI9_A</strain>
    </source>
</reference>
<dbReference type="VEuPathDB" id="VectorBase:AALB20_026435"/>
<keyword evidence="8" id="KW-0653">Protein transport</keyword>
<evidence type="ECO:0000313" key="18">
    <source>
        <dbReference type="Proteomes" id="UP000069272"/>
    </source>
</evidence>
<dbReference type="Proteomes" id="UP000069272">
    <property type="component" value="Chromosome 3L"/>
</dbReference>
<evidence type="ECO:0000256" key="7">
    <source>
        <dbReference type="ARBA" id="ARBA00022892"/>
    </source>
</evidence>
<evidence type="ECO:0000313" key="17">
    <source>
        <dbReference type="EnsemblMetazoa" id="AALB005230-PA"/>
    </source>
</evidence>
<evidence type="ECO:0000256" key="13">
    <source>
        <dbReference type="ARBA" id="ARBA00075766"/>
    </source>
</evidence>
<keyword evidence="9" id="KW-0333">Golgi apparatus</keyword>
<comment type="subunit">
    <text evidence="4">Oligomeric complex that consists of at least the alpha, beta, beta', gamma, delta, epsilon and zeta subunits.</text>
</comment>
<dbReference type="SUPFAM" id="SSF64356">
    <property type="entry name" value="SNARE-like"/>
    <property type="match status" value="1"/>
</dbReference>
<evidence type="ECO:0000256" key="5">
    <source>
        <dbReference type="ARBA" id="ARBA00022448"/>
    </source>
</evidence>
<dbReference type="InterPro" id="IPR011012">
    <property type="entry name" value="Longin-like_dom_sf"/>
</dbReference>
<dbReference type="CDD" id="cd19941">
    <property type="entry name" value="TIL"/>
    <property type="match status" value="2"/>
</dbReference>
<evidence type="ECO:0000256" key="4">
    <source>
        <dbReference type="ARBA" id="ARBA00011775"/>
    </source>
</evidence>
<dbReference type="GO" id="GO:0006886">
    <property type="term" value="P:intracellular protein transport"/>
    <property type="evidence" value="ECO:0007669"/>
    <property type="project" value="TreeGrafter"/>
</dbReference>
<evidence type="ECO:0000256" key="14">
    <source>
        <dbReference type="SAM" id="MobiDB-lite"/>
    </source>
</evidence>
<keyword evidence="5" id="KW-0813">Transport</keyword>
<feature type="domain" description="EGF-like" evidence="16">
    <location>
        <begin position="57"/>
        <end position="96"/>
    </location>
</feature>
<keyword evidence="11" id="KW-0968">Cytoplasmic vesicle</keyword>
<dbReference type="GO" id="GO:0006891">
    <property type="term" value="P:intra-Golgi vesicle-mediated transport"/>
    <property type="evidence" value="ECO:0007669"/>
    <property type="project" value="TreeGrafter"/>
</dbReference>
<dbReference type="STRING" id="7167.A0A182FFD8"/>
<dbReference type="AlphaFoldDB" id="A0A182FFD8"/>
<dbReference type="EnsemblMetazoa" id="AALB005230-RA">
    <property type="protein sequence ID" value="AALB005230-PA"/>
    <property type="gene ID" value="AALB005230"/>
</dbReference>
<feature type="signal peptide" evidence="15">
    <location>
        <begin position="1"/>
        <end position="21"/>
    </location>
</feature>
<feature type="compositionally biased region" description="Basic and acidic residues" evidence="14">
    <location>
        <begin position="160"/>
        <end position="178"/>
    </location>
</feature>
<proteinExistence type="inferred from homology"/>
<feature type="chain" id="PRO_5043377308" description="Zeta-coat protein" evidence="15">
    <location>
        <begin position="22"/>
        <end position="893"/>
    </location>
</feature>
<evidence type="ECO:0000256" key="10">
    <source>
        <dbReference type="ARBA" id="ARBA00023136"/>
    </source>
</evidence>
<keyword evidence="10" id="KW-0472">Membrane</keyword>
<dbReference type="InterPro" id="IPR039652">
    <property type="entry name" value="Coatomer_zeta"/>
</dbReference>
<accession>A0A182FFD8</accession>
<dbReference type="GO" id="GO:0006890">
    <property type="term" value="P:retrograde vesicle-mediated transport, Golgi to endoplasmic reticulum"/>
    <property type="evidence" value="ECO:0007669"/>
    <property type="project" value="InterPro"/>
</dbReference>
<dbReference type="Pfam" id="PF01217">
    <property type="entry name" value="Clat_adaptor_s"/>
    <property type="match status" value="1"/>
</dbReference>
<name>A0A182FFD8_ANOAL</name>
<dbReference type="VEuPathDB" id="VectorBase:AALB20_032051"/>
<dbReference type="PRINTS" id="PR01217">
    <property type="entry name" value="PRICHEXTENSN"/>
</dbReference>
<comment type="similarity">
    <text evidence="3">Belongs to the adaptor complexes small subunit family.</text>
</comment>
<evidence type="ECO:0000256" key="9">
    <source>
        <dbReference type="ARBA" id="ARBA00023034"/>
    </source>
</evidence>
<keyword evidence="15" id="KW-0732">Signal</keyword>
<comment type="function">
    <text evidence="12">The coatomer is a cytosolic protein complex that binds to dilysine motifs and reversibly associates with Golgi non-clathrin-coated vesicles, which further mediate biosynthetic protein transport from the ER, via the Golgi up to the trans Golgi network. Coatomer complex is required for budding from Golgi membranes, and is essential for the retrograde Golgi-to-ER transport of dilysine-tagged proteins. The zeta subunit may be involved in regulating the coat assembly and, hence, the rate of biosynthetic protein transport due to its association-dissociation properties with the coatomer complex.</text>
</comment>
<evidence type="ECO:0000259" key="16">
    <source>
        <dbReference type="SMART" id="SM00181"/>
    </source>
</evidence>
<evidence type="ECO:0000256" key="8">
    <source>
        <dbReference type="ARBA" id="ARBA00022927"/>
    </source>
</evidence>
<evidence type="ECO:0000256" key="6">
    <source>
        <dbReference type="ARBA" id="ARBA00022490"/>
    </source>
</evidence>
<feature type="region of interest" description="Disordered" evidence="14">
    <location>
        <begin position="160"/>
        <end position="179"/>
    </location>
</feature>
<dbReference type="SMART" id="SM00181">
    <property type="entry name" value="EGF"/>
    <property type="match status" value="3"/>
</dbReference>
<evidence type="ECO:0000256" key="11">
    <source>
        <dbReference type="ARBA" id="ARBA00023329"/>
    </source>
</evidence>
<dbReference type="InterPro" id="IPR036084">
    <property type="entry name" value="Ser_inhib-like_sf"/>
</dbReference>
<dbReference type="GO" id="GO:0000139">
    <property type="term" value="C:Golgi membrane"/>
    <property type="evidence" value="ECO:0007669"/>
    <property type="project" value="UniProtKB-SubCell"/>
</dbReference>
<keyword evidence="7" id="KW-0931">ER-Golgi transport</keyword>
<evidence type="ECO:0000256" key="2">
    <source>
        <dbReference type="ARBA" id="ARBA00004347"/>
    </source>
</evidence>
<dbReference type="FunFam" id="3.30.450.60:FF:000013">
    <property type="entry name" value="Coatomer subunit zeta"/>
    <property type="match status" value="1"/>
</dbReference>
<protein>
    <recommendedName>
        <fullName evidence="13">Zeta-coat protein</fullName>
    </recommendedName>
</protein>
<evidence type="ECO:0000256" key="15">
    <source>
        <dbReference type="SAM" id="SignalP"/>
    </source>
</evidence>
<dbReference type="VEuPathDB" id="VectorBase:AALB005230"/>
<dbReference type="InterPro" id="IPR022775">
    <property type="entry name" value="AP_mu_sigma_su"/>
</dbReference>
<organism evidence="17 18">
    <name type="scientific">Anopheles albimanus</name>
    <name type="common">New world malaria mosquito</name>
    <dbReference type="NCBI Taxonomy" id="7167"/>
    <lineage>
        <taxon>Eukaryota</taxon>
        <taxon>Metazoa</taxon>
        <taxon>Ecdysozoa</taxon>
        <taxon>Arthropoda</taxon>
        <taxon>Hexapoda</taxon>
        <taxon>Insecta</taxon>
        <taxon>Pterygota</taxon>
        <taxon>Neoptera</taxon>
        <taxon>Endopterygota</taxon>
        <taxon>Diptera</taxon>
        <taxon>Nematocera</taxon>
        <taxon>Culicoidea</taxon>
        <taxon>Culicidae</taxon>
        <taxon>Anophelinae</taxon>
        <taxon>Anopheles</taxon>
    </lineage>
</organism>
<feature type="domain" description="EGF-like" evidence="16">
    <location>
        <begin position="362"/>
        <end position="399"/>
    </location>
</feature>
<keyword evidence="18" id="KW-1185">Reference proteome</keyword>
<dbReference type="Gene3D" id="2.10.25.10">
    <property type="entry name" value="Laminin"/>
    <property type="match status" value="3"/>
</dbReference>
<reference evidence="17" key="2">
    <citation type="submission" date="2022-08" db="UniProtKB">
        <authorList>
            <consortium name="EnsemblMetazoa"/>
        </authorList>
    </citation>
    <scope>IDENTIFICATION</scope>
    <source>
        <strain evidence="17">STECLA/ALBI9_A</strain>
    </source>
</reference>
<dbReference type="GO" id="GO:0030126">
    <property type="term" value="C:COPI vesicle coat"/>
    <property type="evidence" value="ECO:0007669"/>
    <property type="project" value="InterPro"/>
</dbReference>
<sequence length="893" mass="100846">MKLYSAVPLAIVLIIAAGATAARRDGYSEYRRGVVGTRPKVSDKCGEYEVIVPSPPVCEATCEYDCDDESYGHTNVVYKPTCVCLKGYVRLQGKCVPKSHCPPKYESGSYEHGERPYYRKQEPERCPCGKTPIYEDDSYEEEEVLPCGCQKPTYRTYEKPEPKYKKPEPEYKKPEPCYEKPAPYHPTPAPYHPKPAPYHPKPEPCYEKPEPYHPKPEPCYEKPEPYTPKPYKKPEPCYEKPEPYHPKPAPYHPKPEPCYEKPEPYHPKPEPCYEKPEPYQPKPEPCYEKPEPYHPKPEPYTPKPEPCYTKTEPPYVTSPPYETPMLIGTQCATYPQCESSGTETECSPYEMLKPDKPCCEPTCEDDCSHAICRRQPGYKHPIPTCVCRQGFVRHEQTCIPRNKCPGASAPYYGIRSHQSFRPVPPVKLCVTTLPPPPPPTLPPVTPTVTCGSYEQFTECRPLCVSTCEKDCSKVAVPAVCIPETSCICKPGYVRHNGACIEKIHCPKRPAPKPESLEYVDFEVLSAGSLDTDELYDYQPVPKVGRKKVKQPVALPAVVSNCPKPTKHTTPKPTGPPFAGHVDHGAVYPHIYPPMCPCKLQRPIYPPPKLPDKHSYESTEEDTDIVPYAVPASSLRTQLVNKKPRLTPPRHRGGCKEELKQLESAIERVYHAPPNAPSYDDYQKSNLVALAKKAKLPKRVPSVIGVQSPRGTFSRATMDSLLEPTLYTIKGMCILDITGERVLAKYYDKTIFPTVKEQRAYEKNLSEKTYRQDTEIIMLDGLTCVCKSNVDLYFYVMGSTQENELILLSVLNCLYDTVSMILKKNVEKRSLMENLDIVMLAFDEICDGGIILDADPSSVVKRVDLRNDDIPIGEQTVAQVLQSAKEQLKWSLLK</sequence>
<feature type="domain" description="EGF-like" evidence="16">
    <location>
        <begin position="458"/>
        <end position="500"/>
    </location>
</feature>
<dbReference type="CDD" id="cd14829">
    <property type="entry name" value="Zeta-COP"/>
    <property type="match status" value="1"/>
</dbReference>
<dbReference type="InterPro" id="IPR000742">
    <property type="entry name" value="EGF"/>
</dbReference>
<evidence type="ECO:0000256" key="1">
    <source>
        <dbReference type="ARBA" id="ARBA00004255"/>
    </source>
</evidence>
<evidence type="ECO:0000256" key="12">
    <source>
        <dbReference type="ARBA" id="ARBA00045555"/>
    </source>
</evidence>
<comment type="subcellular location">
    <subcellularLocation>
        <location evidence="2">Cytoplasmic vesicle</location>
        <location evidence="2">COPI-coated vesicle membrane</location>
        <topology evidence="2">Peripheral membrane protein</topology>
        <orientation evidence="2">Cytoplasmic side</orientation>
    </subcellularLocation>
    <subcellularLocation>
        <location evidence="1">Golgi apparatus membrane</location>
        <topology evidence="1">Peripheral membrane protein</topology>
        <orientation evidence="1">Cytoplasmic side</orientation>
    </subcellularLocation>
</comment>